<evidence type="ECO:0000313" key="3">
    <source>
        <dbReference type="Proteomes" id="UP000270230"/>
    </source>
</evidence>
<evidence type="ECO:0000256" key="1">
    <source>
        <dbReference type="SAM" id="MobiDB-lite"/>
    </source>
</evidence>
<feature type="compositionally biased region" description="Polar residues" evidence="1">
    <location>
        <begin position="76"/>
        <end position="90"/>
    </location>
</feature>
<dbReference type="GO" id="GO:0004113">
    <property type="term" value="F:2',3'-cyclic-nucleotide 3'-phosphodiesterase activity"/>
    <property type="evidence" value="ECO:0007669"/>
    <property type="project" value="TreeGrafter"/>
</dbReference>
<dbReference type="EMBL" id="QWIN01001586">
    <property type="protein sequence ID" value="RMY39011.1"/>
    <property type="molecule type" value="Genomic_DNA"/>
</dbReference>
<gene>
    <name evidence="2" type="ORF">D0865_12943</name>
</gene>
<dbReference type="GO" id="GO:0009187">
    <property type="term" value="P:cyclic nucleotide metabolic process"/>
    <property type="evidence" value="ECO:0007669"/>
    <property type="project" value="TreeGrafter"/>
</dbReference>
<feature type="region of interest" description="Disordered" evidence="1">
    <location>
        <begin position="64"/>
        <end position="90"/>
    </location>
</feature>
<dbReference type="InterPro" id="IPR009097">
    <property type="entry name" value="Cyclic_Pdiesterase"/>
</dbReference>
<feature type="compositionally biased region" description="Basic and acidic residues" evidence="1">
    <location>
        <begin position="64"/>
        <end position="75"/>
    </location>
</feature>
<protein>
    <recommendedName>
        <fullName evidence="4">2',3'-cyclic-nucleotide 3'-phosphodiesterase</fullName>
    </recommendedName>
</protein>
<dbReference type="VEuPathDB" id="FungiDB:BTJ68_01572"/>
<dbReference type="OrthoDB" id="514292at2759"/>
<proteinExistence type="predicted"/>
<comment type="caution">
    <text evidence="2">The sequence shown here is derived from an EMBL/GenBank/DDBJ whole genome shotgun (WGS) entry which is preliminary data.</text>
</comment>
<reference evidence="2 3" key="1">
    <citation type="journal article" date="2018" name="BMC Genomics">
        <title>Genomic evidence for intraspecific hybridization in a clonal and extremely halotolerant yeast.</title>
        <authorList>
            <person name="Gostincar C."/>
            <person name="Stajich J.E."/>
            <person name="Zupancic J."/>
            <person name="Zalar P."/>
            <person name="Gunde-Cimerman N."/>
        </authorList>
    </citation>
    <scope>NUCLEOTIDE SEQUENCE [LARGE SCALE GENOMIC DNA]</scope>
    <source>
        <strain evidence="2 3">EXF-151</strain>
    </source>
</reference>
<dbReference type="InterPro" id="IPR012386">
    <property type="entry name" value="Cyclic-nucl_3Pdiesterase"/>
</dbReference>
<organism evidence="2 3">
    <name type="scientific">Hortaea werneckii</name>
    <name type="common">Black yeast</name>
    <name type="synonym">Cladosporium werneckii</name>
    <dbReference type="NCBI Taxonomy" id="91943"/>
    <lineage>
        <taxon>Eukaryota</taxon>
        <taxon>Fungi</taxon>
        <taxon>Dikarya</taxon>
        <taxon>Ascomycota</taxon>
        <taxon>Pezizomycotina</taxon>
        <taxon>Dothideomycetes</taxon>
        <taxon>Dothideomycetidae</taxon>
        <taxon>Mycosphaerellales</taxon>
        <taxon>Teratosphaeriaceae</taxon>
        <taxon>Hortaea</taxon>
    </lineage>
</organism>
<dbReference type="Gene3D" id="3.90.1140.10">
    <property type="entry name" value="Cyclic phosphodiesterase"/>
    <property type="match status" value="1"/>
</dbReference>
<dbReference type="Pfam" id="PF07823">
    <property type="entry name" value="CPDase"/>
    <property type="match status" value="1"/>
</dbReference>
<dbReference type="Proteomes" id="UP000270230">
    <property type="component" value="Unassembled WGS sequence"/>
</dbReference>
<evidence type="ECO:0008006" key="4">
    <source>
        <dbReference type="Google" id="ProtNLM"/>
    </source>
</evidence>
<accession>A0A3M7BGU4</accession>
<sequence length="240" mass="27010">MPGSSLWLVPPDDSALYRTCHRLITHQIPSLFFPGAVPPPPLFTPHVTLTADTVPSDLLLEPKEQGRKQGQERRQSPSSTSPTHPAKSAQTWLDGLVLPPPTRELRVAIQKVQVEGHFFRKLTMQCEKSSQLCELAGTCRAARGVEGLLDGGEQEDVGKWVRECYRPHLSLMYSDLPEDEVQIKLDEVNSEISQAKQANPESLTARGGEIWLVPTYKPIEEWQPIAKREIPYGVQWEWQT</sequence>
<dbReference type="SUPFAM" id="SSF55144">
    <property type="entry name" value="LigT-like"/>
    <property type="match status" value="1"/>
</dbReference>
<dbReference type="PANTHER" id="PTHR28141:SF1">
    <property type="entry name" value="2',3'-CYCLIC-NUCLEOTIDE 3'-PHOSPHODIESTERASE"/>
    <property type="match status" value="1"/>
</dbReference>
<name>A0A3M7BGU4_HORWE</name>
<evidence type="ECO:0000313" key="2">
    <source>
        <dbReference type="EMBL" id="RMY39011.1"/>
    </source>
</evidence>
<dbReference type="AlphaFoldDB" id="A0A3M7BGU4"/>
<dbReference type="PANTHER" id="PTHR28141">
    <property type="entry name" value="2',3'-CYCLIC-NUCLEOTIDE 3'-PHOSPHODIESTERASE"/>
    <property type="match status" value="1"/>
</dbReference>